<gene>
    <name evidence="2" type="ORF">EV678_3004</name>
</gene>
<reference evidence="2 3" key="1">
    <citation type="submission" date="2019-02" db="EMBL/GenBank/DDBJ databases">
        <title>Genomic Encyclopedia of Type Strains, Phase IV (KMG-IV): sequencing the most valuable type-strain genomes for metagenomic binning, comparative biology and taxonomic classification.</title>
        <authorList>
            <person name="Goeker M."/>
        </authorList>
    </citation>
    <scope>NUCLEOTIDE SEQUENCE [LARGE SCALE GENOMIC DNA]</scope>
    <source>
        <strain evidence="2 3">DSM 21223</strain>
    </source>
</reference>
<accession>A0ABY0IR11</accession>
<sequence length="95" mass="9997">MSGKTLHWALVDREALAEHLHPRQIKDSLATPALSLYHCKESGPGGRDSIAVSLPDGQCLLITLPEPAAGHPERRKRSGAAGAANGKDTQPPKSG</sequence>
<feature type="region of interest" description="Disordered" evidence="1">
    <location>
        <begin position="64"/>
        <end position="95"/>
    </location>
</feature>
<organism evidence="2 3">
    <name type="scientific">Azospira oryzae</name>
    <dbReference type="NCBI Taxonomy" id="146939"/>
    <lineage>
        <taxon>Bacteria</taxon>
        <taxon>Pseudomonadati</taxon>
        <taxon>Pseudomonadota</taxon>
        <taxon>Betaproteobacteria</taxon>
        <taxon>Rhodocyclales</taxon>
        <taxon>Rhodocyclaceae</taxon>
        <taxon>Azospira</taxon>
    </lineage>
</organism>
<dbReference type="EMBL" id="SHKM01000003">
    <property type="protein sequence ID" value="RZT75817.1"/>
    <property type="molecule type" value="Genomic_DNA"/>
</dbReference>
<evidence type="ECO:0000313" key="3">
    <source>
        <dbReference type="Proteomes" id="UP000292136"/>
    </source>
</evidence>
<evidence type="ECO:0000256" key="1">
    <source>
        <dbReference type="SAM" id="MobiDB-lite"/>
    </source>
</evidence>
<protein>
    <submittedName>
        <fullName evidence="2">Uncharacterized protein</fullName>
    </submittedName>
</protein>
<keyword evidence="3" id="KW-1185">Reference proteome</keyword>
<proteinExistence type="predicted"/>
<dbReference type="RefSeq" id="WP_014236618.1">
    <property type="nucleotide sequence ID" value="NZ_SHKM01000003.1"/>
</dbReference>
<dbReference type="Proteomes" id="UP000292136">
    <property type="component" value="Unassembled WGS sequence"/>
</dbReference>
<evidence type="ECO:0000313" key="2">
    <source>
        <dbReference type="EMBL" id="RZT75817.1"/>
    </source>
</evidence>
<name>A0ABY0IR11_9RHOO</name>
<comment type="caution">
    <text evidence="2">The sequence shown here is derived from an EMBL/GenBank/DDBJ whole genome shotgun (WGS) entry which is preliminary data.</text>
</comment>